<dbReference type="PANTHER" id="PTHR31400">
    <property type="entry name" value="GUANYLYL CYCLASE DOMAIN CONTAINING PROTEIN 1 GUCD1"/>
    <property type="match status" value="1"/>
</dbReference>
<protein>
    <recommendedName>
        <fullName evidence="3">Guanylyl cyclase</fullName>
    </recommendedName>
</protein>
<dbReference type="PANTHER" id="PTHR31400:SF1">
    <property type="entry name" value="PROTEIN GUCD1"/>
    <property type="match status" value="1"/>
</dbReference>
<evidence type="ECO:0000313" key="2">
    <source>
        <dbReference type="Proteomes" id="UP000244005"/>
    </source>
</evidence>
<dbReference type="Pfam" id="PF09778">
    <property type="entry name" value="Guanylate_cyc_2"/>
    <property type="match status" value="1"/>
</dbReference>
<accession>A0A2R6XW31</accession>
<dbReference type="InterPro" id="IPR018616">
    <property type="entry name" value="GUCD1"/>
</dbReference>
<dbReference type="Proteomes" id="UP000244005">
    <property type="component" value="Unassembled WGS sequence"/>
</dbReference>
<sequence>MNSVLQEMVTLVAAGRPLHPILPRPSSCNKSIWCNCDKKMSNGWVAASLLDCNAWNSSPSPLIDYSVPLPRSHYIQVPHVRQMCDWDCGLACVLMVLRALRVDGHDLKSLSSLCHTTSIWTVDLAHLLRHFAVNVAFLTVTIGANPSFAVETFYKENMEEDGRRVTKLFEKAAQVGIQIQLRSISGDELCMLILSGRYLAIALVDKRKLSHPWLDEICLGDCCGLNTGYTGHYVVICGYDIDTDEFEIRDPASSSGSGRISLDALEEARKSFGTDEDILFISLDNFEGESTSSNETLPSNGSINPL</sequence>
<dbReference type="Gene3D" id="3.90.70.10">
    <property type="entry name" value="Cysteine proteinases"/>
    <property type="match status" value="1"/>
</dbReference>
<dbReference type="OrthoDB" id="206796at2759"/>
<dbReference type="Gramene" id="Mp1g19710.1">
    <property type="protein sequence ID" value="Mp1g19710.1.cds"/>
    <property type="gene ID" value="Mp1g19710"/>
</dbReference>
<evidence type="ECO:0008006" key="3">
    <source>
        <dbReference type="Google" id="ProtNLM"/>
    </source>
</evidence>
<gene>
    <name evidence="1" type="ORF">MARPO_0001s0310</name>
</gene>
<dbReference type="EMBL" id="KZ772673">
    <property type="protein sequence ID" value="PTQ50306.1"/>
    <property type="molecule type" value="Genomic_DNA"/>
</dbReference>
<reference evidence="2" key="1">
    <citation type="journal article" date="2017" name="Cell">
        <title>Insights into land plant evolution garnered from the Marchantia polymorpha genome.</title>
        <authorList>
            <person name="Bowman J.L."/>
            <person name="Kohchi T."/>
            <person name="Yamato K.T."/>
            <person name="Jenkins J."/>
            <person name="Shu S."/>
            <person name="Ishizaki K."/>
            <person name="Yamaoka S."/>
            <person name="Nishihama R."/>
            <person name="Nakamura Y."/>
            <person name="Berger F."/>
            <person name="Adam C."/>
            <person name="Aki S.S."/>
            <person name="Althoff F."/>
            <person name="Araki T."/>
            <person name="Arteaga-Vazquez M.A."/>
            <person name="Balasubrmanian S."/>
            <person name="Barry K."/>
            <person name="Bauer D."/>
            <person name="Boehm C.R."/>
            <person name="Briginshaw L."/>
            <person name="Caballero-Perez J."/>
            <person name="Catarino B."/>
            <person name="Chen F."/>
            <person name="Chiyoda S."/>
            <person name="Chovatia M."/>
            <person name="Davies K.M."/>
            <person name="Delmans M."/>
            <person name="Demura T."/>
            <person name="Dierschke T."/>
            <person name="Dolan L."/>
            <person name="Dorantes-Acosta A.E."/>
            <person name="Eklund D.M."/>
            <person name="Florent S.N."/>
            <person name="Flores-Sandoval E."/>
            <person name="Fujiyama A."/>
            <person name="Fukuzawa H."/>
            <person name="Galik B."/>
            <person name="Grimanelli D."/>
            <person name="Grimwood J."/>
            <person name="Grossniklaus U."/>
            <person name="Hamada T."/>
            <person name="Haseloff J."/>
            <person name="Hetherington A.J."/>
            <person name="Higo A."/>
            <person name="Hirakawa Y."/>
            <person name="Hundley H.N."/>
            <person name="Ikeda Y."/>
            <person name="Inoue K."/>
            <person name="Inoue S.I."/>
            <person name="Ishida S."/>
            <person name="Jia Q."/>
            <person name="Kakita M."/>
            <person name="Kanazawa T."/>
            <person name="Kawai Y."/>
            <person name="Kawashima T."/>
            <person name="Kennedy M."/>
            <person name="Kinose K."/>
            <person name="Kinoshita T."/>
            <person name="Kohara Y."/>
            <person name="Koide E."/>
            <person name="Komatsu K."/>
            <person name="Kopischke S."/>
            <person name="Kubo M."/>
            <person name="Kyozuka J."/>
            <person name="Lagercrantz U."/>
            <person name="Lin S.S."/>
            <person name="Lindquist E."/>
            <person name="Lipzen A.M."/>
            <person name="Lu C.W."/>
            <person name="De Luna E."/>
            <person name="Martienssen R.A."/>
            <person name="Minamino N."/>
            <person name="Mizutani M."/>
            <person name="Mizutani M."/>
            <person name="Mochizuki N."/>
            <person name="Monte I."/>
            <person name="Mosher R."/>
            <person name="Nagasaki H."/>
            <person name="Nakagami H."/>
            <person name="Naramoto S."/>
            <person name="Nishitani K."/>
            <person name="Ohtani M."/>
            <person name="Okamoto T."/>
            <person name="Okumura M."/>
            <person name="Phillips J."/>
            <person name="Pollak B."/>
            <person name="Reinders A."/>
            <person name="Rovekamp M."/>
            <person name="Sano R."/>
            <person name="Sawa S."/>
            <person name="Schmid M.W."/>
            <person name="Shirakawa M."/>
            <person name="Solano R."/>
            <person name="Spunde A."/>
            <person name="Suetsugu N."/>
            <person name="Sugano S."/>
            <person name="Sugiyama A."/>
            <person name="Sun R."/>
            <person name="Suzuki Y."/>
            <person name="Takenaka M."/>
            <person name="Takezawa D."/>
            <person name="Tomogane H."/>
            <person name="Tsuzuki M."/>
            <person name="Ueda T."/>
            <person name="Umeda M."/>
            <person name="Ward J.M."/>
            <person name="Watanabe Y."/>
            <person name="Yazaki K."/>
            <person name="Yokoyama R."/>
            <person name="Yoshitake Y."/>
            <person name="Yotsui I."/>
            <person name="Zachgo S."/>
            <person name="Schmutz J."/>
        </authorList>
    </citation>
    <scope>NUCLEOTIDE SEQUENCE [LARGE SCALE GENOMIC DNA]</scope>
    <source>
        <strain evidence="2">Tak-1</strain>
    </source>
</reference>
<keyword evidence="2" id="KW-1185">Reference proteome</keyword>
<dbReference type="OMA" id="VQDIQKH"/>
<name>A0A2R6XW31_MARPO</name>
<dbReference type="AlphaFoldDB" id="A0A2R6XW31"/>
<organism evidence="1 2">
    <name type="scientific">Marchantia polymorpha</name>
    <name type="common">Common liverwort</name>
    <name type="synonym">Marchantia aquatica</name>
    <dbReference type="NCBI Taxonomy" id="3197"/>
    <lineage>
        <taxon>Eukaryota</taxon>
        <taxon>Viridiplantae</taxon>
        <taxon>Streptophyta</taxon>
        <taxon>Embryophyta</taxon>
        <taxon>Marchantiophyta</taxon>
        <taxon>Marchantiopsida</taxon>
        <taxon>Marchantiidae</taxon>
        <taxon>Marchantiales</taxon>
        <taxon>Marchantiaceae</taxon>
        <taxon>Marchantia</taxon>
    </lineage>
</organism>
<evidence type="ECO:0000313" key="1">
    <source>
        <dbReference type="EMBL" id="PTQ50306.1"/>
    </source>
</evidence>
<proteinExistence type="predicted"/>